<reference evidence="1 2" key="1">
    <citation type="submission" date="2018-04" db="EMBL/GenBank/DDBJ databases">
        <title>WGS assembly of Panicum hallii var. hallii HAL2.</title>
        <authorList>
            <person name="Lovell J."/>
            <person name="Jenkins J."/>
            <person name="Lowry D."/>
            <person name="Mamidi S."/>
            <person name="Sreedasyam A."/>
            <person name="Weng X."/>
            <person name="Barry K."/>
            <person name="Bonette J."/>
            <person name="Campitelli B."/>
            <person name="Daum C."/>
            <person name="Gordon S."/>
            <person name="Gould B."/>
            <person name="Lipzen A."/>
            <person name="MacQueen A."/>
            <person name="Palacio-Mejia J."/>
            <person name="Plott C."/>
            <person name="Shakirov E."/>
            <person name="Shu S."/>
            <person name="Yoshinaga Y."/>
            <person name="Zane M."/>
            <person name="Rokhsar D."/>
            <person name="Grimwood J."/>
            <person name="Schmutz J."/>
            <person name="Juenger T."/>
        </authorList>
    </citation>
    <scope>NUCLEOTIDE SEQUENCE [LARGE SCALE GENOMIC DNA]</scope>
    <source>
        <strain evidence="2">cv. HAL2</strain>
    </source>
</reference>
<name>A0A2T7F9A5_9POAL</name>
<dbReference type="AlphaFoldDB" id="A0A2T7F9A5"/>
<dbReference type="EMBL" id="CM009749">
    <property type="protein sequence ID" value="PUZ76661.1"/>
    <property type="molecule type" value="Genomic_DNA"/>
</dbReference>
<protein>
    <submittedName>
        <fullName evidence="1">Uncharacterized protein</fullName>
    </submittedName>
</protein>
<sequence length="91" mass="10460">MIPFRLLYATLKLDRKFSFVNEDGMPPVRLLCDKSKDSKLDMPDRSTGMTPEIWLLLRSNTCRLLRLPKPGNMGPVSLLWLRTREGGKLLT</sequence>
<keyword evidence="2" id="KW-1185">Reference proteome</keyword>
<accession>A0A2T7F9A5</accession>
<dbReference type="OrthoDB" id="10601701at2759"/>
<organism evidence="1 2">
    <name type="scientific">Panicum hallii var. hallii</name>
    <dbReference type="NCBI Taxonomy" id="1504633"/>
    <lineage>
        <taxon>Eukaryota</taxon>
        <taxon>Viridiplantae</taxon>
        <taxon>Streptophyta</taxon>
        <taxon>Embryophyta</taxon>
        <taxon>Tracheophyta</taxon>
        <taxon>Spermatophyta</taxon>
        <taxon>Magnoliopsida</taxon>
        <taxon>Liliopsida</taxon>
        <taxon>Poales</taxon>
        <taxon>Poaceae</taxon>
        <taxon>PACMAD clade</taxon>
        <taxon>Panicoideae</taxon>
        <taxon>Panicodae</taxon>
        <taxon>Paniceae</taxon>
        <taxon>Panicinae</taxon>
        <taxon>Panicum</taxon>
        <taxon>Panicum sect. Panicum</taxon>
    </lineage>
</organism>
<dbReference type="Proteomes" id="UP000244336">
    <property type="component" value="Chromosome 1"/>
</dbReference>
<proteinExistence type="predicted"/>
<dbReference type="Gramene" id="PUZ76661">
    <property type="protein sequence ID" value="PUZ76661"/>
    <property type="gene ID" value="GQ55_1G308700"/>
</dbReference>
<evidence type="ECO:0000313" key="1">
    <source>
        <dbReference type="EMBL" id="PUZ76661.1"/>
    </source>
</evidence>
<gene>
    <name evidence="1" type="ORF">GQ55_1G308700</name>
</gene>
<evidence type="ECO:0000313" key="2">
    <source>
        <dbReference type="Proteomes" id="UP000244336"/>
    </source>
</evidence>